<dbReference type="EMBL" id="CM007890">
    <property type="protein sequence ID" value="OTG36771.1"/>
    <property type="molecule type" value="Genomic_DNA"/>
</dbReference>
<gene>
    <name evidence="1" type="ORF">HannXRQ_Chr01g0011221</name>
</gene>
<evidence type="ECO:0000313" key="1">
    <source>
        <dbReference type="EMBL" id="OTG36771.1"/>
    </source>
</evidence>
<evidence type="ECO:0000313" key="2">
    <source>
        <dbReference type="Proteomes" id="UP000215914"/>
    </source>
</evidence>
<reference evidence="2" key="1">
    <citation type="journal article" date="2017" name="Nature">
        <title>The sunflower genome provides insights into oil metabolism, flowering and Asterid evolution.</title>
        <authorList>
            <person name="Badouin H."/>
            <person name="Gouzy J."/>
            <person name="Grassa C.J."/>
            <person name="Murat F."/>
            <person name="Staton S.E."/>
            <person name="Cottret L."/>
            <person name="Lelandais-Briere C."/>
            <person name="Owens G.L."/>
            <person name="Carrere S."/>
            <person name="Mayjonade B."/>
            <person name="Legrand L."/>
            <person name="Gill N."/>
            <person name="Kane N.C."/>
            <person name="Bowers J.E."/>
            <person name="Hubner S."/>
            <person name="Bellec A."/>
            <person name="Berard A."/>
            <person name="Berges H."/>
            <person name="Blanchet N."/>
            <person name="Boniface M.C."/>
            <person name="Brunel D."/>
            <person name="Catrice O."/>
            <person name="Chaidir N."/>
            <person name="Claudel C."/>
            <person name="Donnadieu C."/>
            <person name="Faraut T."/>
            <person name="Fievet G."/>
            <person name="Helmstetter N."/>
            <person name="King M."/>
            <person name="Knapp S.J."/>
            <person name="Lai Z."/>
            <person name="Le Paslier M.C."/>
            <person name="Lippi Y."/>
            <person name="Lorenzon L."/>
            <person name="Mandel J.R."/>
            <person name="Marage G."/>
            <person name="Marchand G."/>
            <person name="Marquand E."/>
            <person name="Bret-Mestries E."/>
            <person name="Morien E."/>
            <person name="Nambeesan S."/>
            <person name="Nguyen T."/>
            <person name="Pegot-Espagnet P."/>
            <person name="Pouilly N."/>
            <person name="Raftis F."/>
            <person name="Sallet E."/>
            <person name="Schiex T."/>
            <person name="Thomas J."/>
            <person name="Vandecasteele C."/>
            <person name="Vares D."/>
            <person name="Vear F."/>
            <person name="Vautrin S."/>
            <person name="Crespi M."/>
            <person name="Mangin B."/>
            <person name="Burke J.M."/>
            <person name="Salse J."/>
            <person name="Munos S."/>
            <person name="Vincourt P."/>
            <person name="Rieseberg L.H."/>
            <person name="Langlade N.B."/>
        </authorList>
    </citation>
    <scope>NUCLEOTIDE SEQUENCE [LARGE SCALE GENOMIC DNA]</scope>
    <source>
        <strain evidence="2">cv. SF193</strain>
    </source>
</reference>
<protein>
    <submittedName>
        <fullName evidence="1">Uncharacterized protein</fullName>
    </submittedName>
</protein>
<name>A0A251VPW8_HELAN</name>
<dbReference type="InParanoid" id="A0A251VPW8"/>
<accession>A0A251VPW8</accession>
<proteinExistence type="predicted"/>
<keyword evidence="2" id="KW-1185">Reference proteome</keyword>
<sequence>MLLGSDVMRMCKRWDDTVKNTVSTTDHGTSDGDEACVTKDGEGDDNIKKFSGDNDAVMVENSQITSQEKVISNPSGAHLHTHETVPNENIENTKGIQNLCNPLKINSILC</sequence>
<organism evidence="1 2">
    <name type="scientific">Helianthus annuus</name>
    <name type="common">Common sunflower</name>
    <dbReference type="NCBI Taxonomy" id="4232"/>
    <lineage>
        <taxon>Eukaryota</taxon>
        <taxon>Viridiplantae</taxon>
        <taxon>Streptophyta</taxon>
        <taxon>Embryophyta</taxon>
        <taxon>Tracheophyta</taxon>
        <taxon>Spermatophyta</taxon>
        <taxon>Magnoliopsida</taxon>
        <taxon>eudicotyledons</taxon>
        <taxon>Gunneridae</taxon>
        <taxon>Pentapetalae</taxon>
        <taxon>asterids</taxon>
        <taxon>campanulids</taxon>
        <taxon>Asterales</taxon>
        <taxon>Asteraceae</taxon>
        <taxon>Asteroideae</taxon>
        <taxon>Heliantheae alliance</taxon>
        <taxon>Heliantheae</taxon>
        <taxon>Helianthus</taxon>
    </lineage>
</organism>
<dbReference type="Proteomes" id="UP000215914">
    <property type="component" value="Chromosome 1"/>
</dbReference>
<dbReference type="AlphaFoldDB" id="A0A251VPW8"/>